<dbReference type="EMBL" id="OOIL02004034">
    <property type="protein sequence ID" value="VFQ90248.1"/>
    <property type="molecule type" value="Genomic_DNA"/>
</dbReference>
<name>A0A484MQG5_9ASTE</name>
<reference evidence="2 3" key="1">
    <citation type="submission" date="2018-04" db="EMBL/GenBank/DDBJ databases">
        <authorList>
            <person name="Vogel A."/>
        </authorList>
    </citation>
    <scope>NUCLEOTIDE SEQUENCE [LARGE SCALE GENOMIC DNA]</scope>
</reference>
<dbReference type="PANTHER" id="PTHR11439">
    <property type="entry name" value="GAG-POL-RELATED RETROTRANSPOSON"/>
    <property type="match status" value="1"/>
</dbReference>
<organism evidence="2 3">
    <name type="scientific">Cuscuta campestris</name>
    <dbReference type="NCBI Taxonomy" id="132261"/>
    <lineage>
        <taxon>Eukaryota</taxon>
        <taxon>Viridiplantae</taxon>
        <taxon>Streptophyta</taxon>
        <taxon>Embryophyta</taxon>
        <taxon>Tracheophyta</taxon>
        <taxon>Spermatophyta</taxon>
        <taxon>Magnoliopsida</taxon>
        <taxon>eudicotyledons</taxon>
        <taxon>Gunneridae</taxon>
        <taxon>Pentapetalae</taxon>
        <taxon>asterids</taxon>
        <taxon>lamiids</taxon>
        <taxon>Solanales</taxon>
        <taxon>Convolvulaceae</taxon>
        <taxon>Cuscuteae</taxon>
        <taxon>Cuscuta</taxon>
        <taxon>Cuscuta subgen. Grammica</taxon>
        <taxon>Cuscuta sect. Cleistogrammica</taxon>
    </lineage>
</organism>
<feature type="signal peptide" evidence="1">
    <location>
        <begin position="1"/>
        <end position="25"/>
    </location>
</feature>
<sequence>MTPGQPSWLAEPAALLTALAAATLGVAVERLAAGTAAAVVAADSRGAATVVVEAAVDADVDETLARNDTRMTATYLGTTHRNPTPARTQFTHDILERAGMTTCRPISTPVDTKAKLSGTSGTLAADPALYRSIVGALQYLTFTRPDISYSVQQLCLHLHAPRDVHVTAMKRVLRYLRGTSTYDIIGKVVSPTVPETHMVKNAPEQMMEVTLENHNDAASLILWDKECSDLLGMPAGAMKSMMDERNDDSSNIPKEIRDIVDMRALFCIYLKEAMENNSYVGGKSFGVSDLITDKTIISRYETIDLDDQFEQALIEHEKNGDALKMIGSNDVLKVLRDESISRKEVIDQADPVKKSLQDEFSSTAENKRLKAIKVEKE</sequence>
<dbReference type="Gene3D" id="2.40.50.140">
    <property type="entry name" value="Nucleic acid-binding proteins"/>
    <property type="match status" value="1"/>
</dbReference>
<proteinExistence type="predicted"/>
<protein>
    <recommendedName>
        <fullName evidence="4">Reverse transcriptase Ty1/copia-type domain-containing protein</fullName>
    </recommendedName>
</protein>
<keyword evidence="1" id="KW-0732">Signal</keyword>
<dbReference type="AlphaFoldDB" id="A0A484MQG5"/>
<accession>A0A484MQG5</accession>
<gene>
    <name evidence="2" type="ORF">CCAM_LOCUS32024</name>
</gene>
<feature type="chain" id="PRO_5019784384" description="Reverse transcriptase Ty1/copia-type domain-containing protein" evidence="1">
    <location>
        <begin position="26"/>
        <end position="377"/>
    </location>
</feature>
<evidence type="ECO:0008006" key="4">
    <source>
        <dbReference type="Google" id="ProtNLM"/>
    </source>
</evidence>
<dbReference type="InterPro" id="IPR012340">
    <property type="entry name" value="NA-bd_OB-fold"/>
</dbReference>
<dbReference type="PANTHER" id="PTHR11439:SF524">
    <property type="entry name" value="RNA-DIRECTED DNA POLYMERASE, PROTEIN KINASE RLK-PELLE-DLSV FAMILY"/>
    <property type="match status" value="1"/>
</dbReference>
<dbReference type="Proteomes" id="UP000595140">
    <property type="component" value="Unassembled WGS sequence"/>
</dbReference>
<evidence type="ECO:0000256" key="1">
    <source>
        <dbReference type="SAM" id="SignalP"/>
    </source>
</evidence>
<evidence type="ECO:0000313" key="2">
    <source>
        <dbReference type="EMBL" id="VFQ90248.1"/>
    </source>
</evidence>
<dbReference type="OrthoDB" id="1719680at2759"/>
<keyword evidence="3" id="KW-1185">Reference proteome</keyword>
<evidence type="ECO:0000313" key="3">
    <source>
        <dbReference type="Proteomes" id="UP000595140"/>
    </source>
</evidence>